<protein>
    <recommendedName>
        <fullName evidence="2">TIL domain-containing protein</fullName>
    </recommendedName>
</protein>
<reference evidence="3 4" key="1">
    <citation type="submission" date="2013-05" db="EMBL/GenBank/DDBJ databases">
        <title>Draft genome of the parasitic nematode Anyclostoma ceylanicum.</title>
        <authorList>
            <person name="Mitreva M."/>
        </authorList>
    </citation>
    <scope>NUCLEOTIDE SEQUENCE [LARGE SCALE GENOMIC DNA]</scope>
</reference>
<dbReference type="AlphaFoldDB" id="A0A0D6LVS9"/>
<accession>A0A0D6LVS9</accession>
<evidence type="ECO:0000313" key="4">
    <source>
        <dbReference type="Proteomes" id="UP000054495"/>
    </source>
</evidence>
<dbReference type="EMBL" id="KE124881">
    <property type="protein sequence ID" value="EPB75934.1"/>
    <property type="molecule type" value="Genomic_DNA"/>
</dbReference>
<dbReference type="Gene3D" id="2.10.25.10">
    <property type="entry name" value="Laminin"/>
    <property type="match status" value="1"/>
</dbReference>
<evidence type="ECO:0000259" key="2">
    <source>
        <dbReference type="Pfam" id="PF01826"/>
    </source>
</evidence>
<keyword evidence="1" id="KW-0646">Protease inhibitor</keyword>
<evidence type="ECO:0000313" key="3">
    <source>
        <dbReference type="EMBL" id="EPB75934.1"/>
    </source>
</evidence>
<dbReference type="InterPro" id="IPR036084">
    <property type="entry name" value="Ser_inhib-like_sf"/>
</dbReference>
<gene>
    <name evidence="3" type="ORF">ANCCEY_04952</name>
</gene>
<keyword evidence="1" id="KW-0722">Serine protease inhibitor</keyword>
<name>A0A0D6LVS9_9BILA</name>
<proteinExistence type="predicted"/>
<dbReference type="CDD" id="cd19941">
    <property type="entry name" value="TIL"/>
    <property type="match status" value="1"/>
</dbReference>
<dbReference type="Pfam" id="PF01826">
    <property type="entry name" value="TIL"/>
    <property type="match status" value="1"/>
</dbReference>
<keyword evidence="4" id="KW-1185">Reference proteome</keyword>
<dbReference type="SUPFAM" id="SSF57567">
    <property type="entry name" value="Serine protease inhibitors"/>
    <property type="match status" value="1"/>
</dbReference>
<evidence type="ECO:0000256" key="1">
    <source>
        <dbReference type="ARBA" id="ARBA00022900"/>
    </source>
</evidence>
<dbReference type="GO" id="GO:0004867">
    <property type="term" value="F:serine-type endopeptidase inhibitor activity"/>
    <property type="evidence" value="ECO:0007669"/>
    <property type="project" value="UniProtKB-KW"/>
</dbReference>
<dbReference type="InterPro" id="IPR002919">
    <property type="entry name" value="TIL_dom"/>
</dbReference>
<feature type="domain" description="TIL" evidence="2">
    <location>
        <begin position="22"/>
        <end position="48"/>
    </location>
</feature>
<sequence length="89" mass="9908">MKRSQTARDMHLSHFYLICDEFCTEQCVIGCQCKPGFFRNDQKVCVAKCSGSCGLSEERKLCGTACEPTCANPNPVSLALTHFFLVSEH</sequence>
<dbReference type="Proteomes" id="UP000054495">
    <property type="component" value="Unassembled WGS sequence"/>
</dbReference>
<organism evidence="3 4">
    <name type="scientific">Ancylostoma ceylanicum</name>
    <dbReference type="NCBI Taxonomy" id="53326"/>
    <lineage>
        <taxon>Eukaryota</taxon>
        <taxon>Metazoa</taxon>
        <taxon>Ecdysozoa</taxon>
        <taxon>Nematoda</taxon>
        <taxon>Chromadorea</taxon>
        <taxon>Rhabditida</taxon>
        <taxon>Rhabditina</taxon>
        <taxon>Rhabditomorpha</taxon>
        <taxon>Strongyloidea</taxon>
        <taxon>Ancylostomatidae</taxon>
        <taxon>Ancylostomatinae</taxon>
        <taxon>Ancylostoma</taxon>
    </lineage>
</organism>